<dbReference type="Pfam" id="PF02181">
    <property type="entry name" value="FH2"/>
    <property type="match status" value="1"/>
</dbReference>
<dbReference type="PROSITE" id="PS51444">
    <property type="entry name" value="FH2"/>
    <property type="match status" value="1"/>
</dbReference>
<proteinExistence type="inferred from homology"/>
<dbReference type="EMBL" id="JALJOQ010000134">
    <property type="protein sequence ID" value="KAK9794923.1"/>
    <property type="molecule type" value="Genomic_DNA"/>
</dbReference>
<reference evidence="4 5" key="1">
    <citation type="journal article" date="2024" name="Nat. Commun.">
        <title>Phylogenomics reveals the evolutionary origins of lichenization in chlorophyte algae.</title>
        <authorList>
            <person name="Puginier C."/>
            <person name="Libourel C."/>
            <person name="Otte J."/>
            <person name="Skaloud P."/>
            <person name="Haon M."/>
            <person name="Grisel S."/>
            <person name="Petersen M."/>
            <person name="Berrin J.G."/>
            <person name="Delaux P.M."/>
            <person name="Dal Grande F."/>
            <person name="Keller J."/>
        </authorList>
    </citation>
    <scope>NUCLEOTIDE SEQUENCE [LARGE SCALE GENOMIC DNA]</scope>
    <source>
        <strain evidence="4 5">SAG 2036</strain>
    </source>
</reference>
<feature type="region of interest" description="Disordered" evidence="2">
    <location>
        <begin position="896"/>
        <end position="949"/>
    </location>
</feature>
<feature type="compositionally biased region" description="Polar residues" evidence="2">
    <location>
        <begin position="476"/>
        <end position="501"/>
    </location>
</feature>
<feature type="compositionally biased region" description="Polar residues" evidence="2">
    <location>
        <begin position="904"/>
        <end position="915"/>
    </location>
</feature>
<evidence type="ECO:0000313" key="5">
    <source>
        <dbReference type="Proteomes" id="UP001465755"/>
    </source>
</evidence>
<dbReference type="Proteomes" id="UP001465755">
    <property type="component" value="Unassembled WGS sequence"/>
</dbReference>
<dbReference type="InterPro" id="IPR051425">
    <property type="entry name" value="Formin_Homology"/>
</dbReference>
<comment type="similarity">
    <text evidence="1">Belongs to the formin-like family.</text>
</comment>
<feature type="compositionally biased region" description="Pro residues" evidence="2">
    <location>
        <begin position="601"/>
        <end position="634"/>
    </location>
</feature>
<evidence type="ECO:0000256" key="1">
    <source>
        <dbReference type="RuleBase" id="RU361260"/>
    </source>
</evidence>
<feature type="compositionally biased region" description="Pro residues" evidence="2">
    <location>
        <begin position="1097"/>
        <end position="1284"/>
    </location>
</feature>
<evidence type="ECO:0000256" key="2">
    <source>
        <dbReference type="SAM" id="MobiDB-lite"/>
    </source>
</evidence>
<protein>
    <recommendedName>
        <fullName evidence="1">Formin-like protein</fullName>
    </recommendedName>
</protein>
<feature type="compositionally biased region" description="Low complexity" evidence="2">
    <location>
        <begin position="1378"/>
        <end position="1400"/>
    </location>
</feature>
<feature type="region of interest" description="Disordered" evidence="2">
    <location>
        <begin position="455"/>
        <end position="651"/>
    </location>
</feature>
<gene>
    <name evidence="4" type="ORF">WJX73_008742</name>
</gene>
<feature type="compositionally biased region" description="Low complexity" evidence="2">
    <location>
        <begin position="635"/>
        <end position="649"/>
    </location>
</feature>
<feature type="region of interest" description="Disordered" evidence="2">
    <location>
        <begin position="1072"/>
        <end position="1413"/>
    </location>
</feature>
<dbReference type="Gene3D" id="2.60.40.1110">
    <property type="match status" value="1"/>
</dbReference>
<dbReference type="InterPro" id="IPR042201">
    <property type="entry name" value="FH2_Formin_sf"/>
</dbReference>
<dbReference type="Gene3D" id="1.20.58.2220">
    <property type="entry name" value="Formin, FH2 domain"/>
    <property type="match status" value="2"/>
</dbReference>
<dbReference type="PANTHER" id="PTHR45725">
    <property type="entry name" value="FORMIN HOMOLOGY 2 FAMILY MEMBER"/>
    <property type="match status" value="1"/>
</dbReference>
<evidence type="ECO:0000313" key="4">
    <source>
        <dbReference type="EMBL" id="KAK9794923.1"/>
    </source>
</evidence>
<feature type="compositionally biased region" description="Basic and acidic residues" evidence="2">
    <location>
        <begin position="585"/>
        <end position="600"/>
    </location>
</feature>
<dbReference type="SUPFAM" id="SSF101447">
    <property type="entry name" value="Formin homology 2 domain (FH2 domain)"/>
    <property type="match status" value="2"/>
</dbReference>
<accession>A0AAW1NUC7</accession>
<organism evidence="4 5">
    <name type="scientific">Symbiochloris irregularis</name>
    <dbReference type="NCBI Taxonomy" id="706552"/>
    <lineage>
        <taxon>Eukaryota</taxon>
        <taxon>Viridiplantae</taxon>
        <taxon>Chlorophyta</taxon>
        <taxon>core chlorophytes</taxon>
        <taxon>Trebouxiophyceae</taxon>
        <taxon>Trebouxiales</taxon>
        <taxon>Trebouxiaceae</taxon>
        <taxon>Symbiochloris</taxon>
    </lineage>
</organism>
<dbReference type="SMART" id="SM00498">
    <property type="entry name" value="FH2"/>
    <property type="match status" value="1"/>
</dbReference>
<feature type="domain" description="FH2" evidence="3">
    <location>
        <begin position="657"/>
        <end position="1069"/>
    </location>
</feature>
<sequence length="1511" mass="156739">MWRWLASPAPANESRDLSTAQTVPVSGFSGKSSFAVAPKGTLASKPSVAASLGRASEPEQTLQRLSDRISAFVYEEDPSSWKEAFHLSSLSERYKNTLRNAAEQVKEAHGSNGILVLNLGPAWSNEEAYKLFSSNVMEIFFKDWESPPGLGICPLDVIFTVCSSIFSWLVLSQDYSVVLHTRSCSGGDPLGGHSAHSSPDREPGHLTTDPRQQHGRQMMGSYGGPAQQRYGGYFGRVLHDQRLNNQPSMLTQQLHQVVFSSLKGLNVAAAEVATGAMDASVNMSFFDEEPLPFLVVFQHGRRVFSGFAEVVSGIVPIKVGVPVVGDITVAVWFGAYNLGQRLHSRPALAFAFHTAFTDPGSVRITADQLDLADASLIPPEVAKHFFIDVILTESTEGPALETDAAAGDEVGNVMWMRGKWCDQVRATYGTEPRKPDNAEVMDELVEEIKHVQAQRAKRAADVRDLEAVAEEEESPTEQGKASASLPHASSNEAVSSKNQASVAVHADAEAGVQSAKRRSSSSSSQRPKGLASHKTAPGSLTAGEQLPEPDSAISASPLGSVGSGEVEEDGPGKQGPASQQGRALAEQHPDVAVLKDDGRDPVPPPPPPSVPTKPTNIPPPPPPPGVPKPPPLPGGLPKTPGQQQQQEQQDVADGDVADLLVAPRVAVRNLFWNKVARKPGTIWACTAGRAGMTEPHLELLERLFSQAAATPLATKGKGGGAKAAGAVETRLLSVTRSNNVSIMLTQFSRFPNHAAICKAICTGKGLGVEELSLLLQIAPKEDELPSLQAFQGDRRVLSAPEQFLIMMSEIPRLSDKLLLLRDVQQFEAWTQKSTETLHLVGRACSQVRSSNGLATVLRALLAVGNVLNYGSARGNAQAIKMEFLLKLQDFKVSKIPGVGPEPSTPGQDLKNQLLGSSEKRRRSTGAETPTAAAAEEAHHHHRGPTPPDLPSLLHFLAYTVAEDGSHHRNGLTRGHRLQHRPSGWMKGRGGFLRDELSDVHDASVRLQGDLQETLQLIGSGVSSANKELELATAGGNRHFAVSLLSLEAAVAPPRRGKGPGRMAAALLKGLTGGGGGATDSAAAAQPTAGGQPAQGAPAPPAPPPPGAKAPPVPPPPPGAKAPPKPPPPPGAKAPPVPPPPPGAKAPPVPPPPPGAKAPPKPPPPPGAKAPPVPPPPPGAKAPPVPPPPPGAKAPPVPPPPPGAKAPPVPPPPPGAKAPPVPPPPPGAKAPPAAPPPPPLPPGAKAPPQAPPPPPSAASKAPPAPPPPPRPPSAKAPPAPPPLPPIKTANGPVALANGKAVPPPPPPPPARPGSAGAAIPPAPPPPVRRAGASPPPAPPPPPGGRPGGAPAPPPPPAPPGGRPGPPAAPPPPPKPPGGKSPAPSGPNSASPAANGATPAKAAQDDDSDEARAKRGQLVRLKLEAQPAAAQEEQFSRVLVKFVKGAEAKRQAVQKLADTVEGEVKDLAGFLGEPPNTDPAGMFGLLWEFSQRFDEAFIGILRHQEKEMGNASP</sequence>
<dbReference type="InterPro" id="IPR029021">
    <property type="entry name" value="Prot-tyrosine_phosphatase-like"/>
</dbReference>
<dbReference type="Gene3D" id="3.90.190.10">
    <property type="entry name" value="Protein tyrosine phosphatase superfamily"/>
    <property type="match status" value="1"/>
</dbReference>
<evidence type="ECO:0000259" key="3">
    <source>
        <dbReference type="PROSITE" id="PS51444"/>
    </source>
</evidence>
<comment type="caution">
    <text evidence="4">The sequence shown here is derived from an EMBL/GenBank/DDBJ whole genome shotgun (WGS) entry which is preliminary data.</text>
</comment>
<dbReference type="PANTHER" id="PTHR45725:SF1">
    <property type="entry name" value="DISHEVELLED ASSOCIATED ACTIVATOR OF MORPHOGENESIS, ISOFORM D"/>
    <property type="match status" value="1"/>
</dbReference>
<dbReference type="InterPro" id="IPR015425">
    <property type="entry name" value="FH2_Formin"/>
</dbReference>
<feature type="compositionally biased region" description="Low complexity" evidence="2">
    <location>
        <begin position="1081"/>
        <end position="1096"/>
    </location>
</feature>
<name>A0AAW1NUC7_9CHLO</name>
<feature type="compositionally biased region" description="Pro residues" evidence="2">
    <location>
        <begin position="1300"/>
        <end position="1310"/>
    </location>
</feature>
<feature type="region of interest" description="Disordered" evidence="2">
    <location>
        <begin position="189"/>
        <end position="217"/>
    </location>
</feature>
<keyword evidence="5" id="KW-1185">Reference proteome</keyword>
<feature type="compositionally biased region" description="Pro residues" evidence="2">
    <location>
        <begin position="1319"/>
        <end position="1377"/>
    </location>
</feature>